<protein>
    <submittedName>
        <fullName evidence="1">Uncharacterized protein</fullName>
    </submittedName>
</protein>
<organism evidence="1 2">
    <name type="scientific">Micromonospora carbonacea</name>
    <dbReference type="NCBI Taxonomy" id="47853"/>
    <lineage>
        <taxon>Bacteria</taxon>
        <taxon>Bacillati</taxon>
        <taxon>Actinomycetota</taxon>
        <taxon>Actinomycetes</taxon>
        <taxon>Micromonosporales</taxon>
        <taxon>Micromonosporaceae</taxon>
        <taxon>Micromonospora</taxon>
    </lineage>
</organism>
<reference evidence="2" key="1">
    <citation type="submission" date="2016-06" db="EMBL/GenBank/DDBJ databases">
        <authorList>
            <person name="Varghese N."/>
            <person name="Submissions Spin"/>
        </authorList>
    </citation>
    <scope>NUCLEOTIDE SEQUENCE [LARGE SCALE GENOMIC DNA]</scope>
    <source>
        <strain evidence="2">DSM 43168</strain>
    </source>
</reference>
<evidence type="ECO:0000313" key="2">
    <source>
        <dbReference type="Proteomes" id="UP000183585"/>
    </source>
</evidence>
<sequence length="29" mass="3378">MWGRHRTAPPYAEVSSWGERLWQSPSDCS</sequence>
<dbReference type="EMBL" id="FMCT01000008">
    <property type="protein sequence ID" value="SCF31446.1"/>
    <property type="molecule type" value="Genomic_DNA"/>
</dbReference>
<keyword evidence="2" id="KW-1185">Reference proteome</keyword>
<dbReference type="Proteomes" id="UP000183585">
    <property type="component" value="Unassembled WGS sequence"/>
</dbReference>
<proteinExistence type="predicted"/>
<name>A0A1C4ZF11_9ACTN</name>
<dbReference type="AlphaFoldDB" id="A0A1C4ZF11"/>
<accession>A0A1C4ZF11</accession>
<evidence type="ECO:0000313" key="1">
    <source>
        <dbReference type="EMBL" id="SCF31446.1"/>
    </source>
</evidence>
<gene>
    <name evidence="1" type="ORF">GA0070563_10899</name>
</gene>